<keyword evidence="2" id="KW-1185">Reference proteome</keyword>
<dbReference type="AlphaFoldDB" id="A0A8W8P6I5"/>
<dbReference type="EnsemblMetazoa" id="G9585.1">
    <property type="protein sequence ID" value="G9585.1:cds"/>
    <property type="gene ID" value="G9585"/>
</dbReference>
<organism evidence="1 2">
    <name type="scientific">Magallana gigas</name>
    <name type="common">Pacific oyster</name>
    <name type="synonym">Crassostrea gigas</name>
    <dbReference type="NCBI Taxonomy" id="29159"/>
    <lineage>
        <taxon>Eukaryota</taxon>
        <taxon>Metazoa</taxon>
        <taxon>Spiralia</taxon>
        <taxon>Lophotrochozoa</taxon>
        <taxon>Mollusca</taxon>
        <taxon>Bivalvia</taxon>
        <taxon>Autobranchia</taxon>
        <taxon>Pteriomorphia</taxon>
        <taxon>Ostreida</taxon>
        <taxon>Ostreoidea</taxon>
        <taxon>Ostreidae</taxon>
        <taxon>Magallana</taxon>
    </lineage>
</organism>
<proteinExistence type="predicted"/>
<accession>A0A8W8P6I5</accession>
<dbReference type="Proteomes" id="UP000005408">
    <property type="component" value="Unassembled WGS sequence"/>
</dbReference>
<reference evidence="1" key="1">
    <citation type="submission" date="2022-08" db="UniProtKB">
        <authorList>
            <consortium name="EnsemblMetazoa"/>
        </authorList>
    </citation>
    <scope>IDENTIFICATION</scope>
    <source>
        <strain evidence="1">05x7-T-G4-1.051#20</strain>
    </source>
</reference>
<name>A0A8W8P6I5_MAGGI</name>
<protein>
    <submittedName>
        <fullName evidence="1">Uncharacterized protein</fullName>
    </submittedName>
</protein>
<evidence type="ECO:0000313" key="1">
    <source>
        <dbReference type="EnsemblMetazoa" id="G9585.1:cds"/>
    </source>
</evidence>
<evidence type="ECO:0000313" key="2">
    <source>
        <dbReference type="Proteomes" id="UP000005408"/>
    </source>
</evidence>
<sequence length="126" mass="14065">MAKFKGKFCKKGRDKINEALERGRESRWRQETASAANVVPIISYDHEYAACDIPDPSQQIANPLDENLKEGEWRVGRKVVELGILADGLKSCQLCSQPLHLNDCTAGIKLLLVVLLGMLTQSWQQA</sequence>